<proteinExistence type="predicted"/>
<dbReference type="CDD" id="cd00085">
    <property type="entry name" value="HNHc"/>
    <property type="match status" value="1"/>
</dbReference>
<name>A0A087E444_9BIFI</name>
<comment type="caution">
    <text evidence="2">The sequence shown here is derived from an EMBL/GenBank/DDBJ whole genome shotgun (WGS) entry which is preliminary data.</text>
</comment>
<gene>
    <name evidence="2" type="ORF">THER5_1004</name>
</gene>
<dbReference type="GO" id="GO:0004519">
    <property type="term" value="F:endonuclease activity"/>
    <property type="evidence" value="ECO:0007669"/>
    <property type="project" value="UniProtKB-KW"/>
</dbReference>
<accession>A0A087E444</accession>
<evidence type="ECO:0000313" key="2">
    <source>
        <dbReference type="EMBL" id="KFJ02545.1"/>
    </source>
</evidence>
<sequence length="112" mass="13008">MSYFFFSRNILLALFAVITGMRPVQFPFKVFLPRDLPRMKFLLAQQPFLHELIDKTILEVHSHWLSDRPVETNLLLEINHIIPVATGGETVEDNLQTLCWKCNRAKSDKIIA</sequence>
<evidence type="ECO:0000259" key="1">
    <source>
        <dbReference type="SMART" id="SM00507"/>
    </source>
</evidence>
<feature type="domain" description="HNH nuclease" evidence="1">
    <location>
        <begin position="52"/>
        <end position="104"/>
    </location>
</feature>
<organism evidence="2 3">
    <name type="scientific">Bifidobacterium thermacidophilum subsp. thermacidophilum</name>
    <dbReference type="NCBI Taxonomy" id="79262"/>
    <lineage>
        <taxon>Bacteria</taxon>
        <taxon>Bacillati</taxon>
        <taxon>Actinomycetota</taxon>
        <taxon>Actinomycetes</taxon>
        <taxon>Bifidobacteriales</taxon>
        <taxon>Bifidobacteriaceae</taxon>
        <taxon>Bifidobacterium</taxon>
    </lineage>
</organism>
<dbReference type="GO" id="GO:0008270">
    <property type="term" value="F:zinc ion binding"/>
    <property type="evidence" value="ECO:0007669"/>
    <property type="project" value="InterPro"/>
</dbReference>
<keyword evidence="2" id="KW-0255">Endonuclease</keyword>
<dbReference type="EMBL" id="JGZT01000006">
    <property type="protein sequence ID" value="KFJ02545.1"/>
    <property type="molecule type" value="Genomic_DNA"/>
</dbReference>
<reference evidence="2 3" key="1">
    <citation type="submission" date="2014-03" db="EMBL/GenBank/DDBJ databases">
        <title>Genomics of Bifidobacteria.</title>
        <authorList>
            <person name="Ventura M."/>
            <person name="Milani C."/>
            <person name="Lugli G.A."/>
        </authorList>
    </citation>
    <scope>NUCLEOTIDE SEQUENCE [LARGE SCALE GENOMIC DNA]</scope>
    <source>
        <strain evidence="2 3">LMG 21395</strain>
    </source>
</reference>
<dbReference type="Proteomes" id="UP000029003">
    <property type="component" value="Unassembled WGS sequence"/>
</dbReference>
<evidence type="ECO:0000313" key="3">
    <source>
        <dbReference type="Proteomes" id="UP000029003"/>
    </source>
</evidence>
<dbReference type="InterPro" id="IPR003615">
    <property type="entry name" value="HNH_nuc"/>
</dbReference>
<keyword evidence="2" id="KW-0378">Hydrolase</keyword>
<dbReference type="Gene3D" id="1.10.30.50">
    <property type="match status" value="1"/>
</dbReference>
<dbReference type="AlphaFoldDB" id="A0A087E444"/>
<dbReference type="SMART" id="SM00507">
    <property type="entry name" value="HNHc"/>
    <property type="match status" value="1"/>
</dbReference>
<protein>
    <submittedName>
        <fullName evidence="2">HNH endonuclease domain-containing protein</fullName>
    </submittedName>
</protein>
<keyword evidence="2" id="KW-0540">Nuclease</keyword>
<dbReference type="GO" id="GO:0003676">
    <property type="term" value="F:nucleic acid binding"/>
    <property type="evidence" value="ECO:0007669"/>
    <property type="project" value="InterPro"/>
</dbReference>
<dbReference type="Pfam" id="PF01844">
    <property type="entry name" value="HNH"/>
    <property type="match status" value="1"/>
</dbReference>
<dbReference type="InterPro" id="IPR002711">
    <property type="entry name" value="HNH"/>
</dbReference>